<evidence type="ECO:0000256" key="17">
    <source>
        <dbReference type="PROSITE-ProRule" id="PRU00176"/>
    </source>
</evidence>
<evidence type="ECO:0000256" key="7">
    <source>
        <dbReference type="ARBA" id="ARBA00022679"/>
    </source>
</evidence>
<dbReference type="GO" id="GO:0140999">
    <property type="term" value="F:histone H3K4 trimethyltransferase activity"/>
    <property type="evidence" value="ECO:0007669"/>
    <property type="project" value="UniProtKB-EC"/>
</dbReference>
<dbReference type="Proteomes" id="UP000799437">
    <property type="component" value="Unassembled WGS sequence"/>
</dbReference>
<dbReference type="InterPro" id="IPR046341">
    <property type="entry name" value="SET_dom_sf"/>
</dbReference>
<evidence type="ECO:0000259" key="20">
    <source>
        <dbReference type="PROSITE" id="PS50280"/>
    </source>
</evidence>
<dbReference type="InterPro" id="IPR012677">
    <property type="entry name" value="Nucleotide-bd_a/b_plait_sf"/>
</dbReference>
<dbReference type="Pfam" id="PF11767">
    <property type="entry name" value="SET_assoc"/>
    <property type="match status" value="1"/>
</dbReference>
<evidence type="ECO:0000256" key="14">
    <source>
        <dbReference type="ARBA" id="ARBA00047583"/>
    </source>
</evidence>
<dbReference type="InterPro" id="IPR024657">
    <property type="entry name" value="COMPASS_Set1_N-SET"/>
</dbReference>
<name>A0A6A6WCJ0_9PEZI</name>
<dbReference type="InterPro" id="IPR044570">
    <property type="entry name" value="Set1-like"/>
</dbReference>
<dbReference type="InterPro" id="IPR000504">
    <property type="entry name" value="RRM_dom"/>
</dbReference>
<feature type="region of interest" description="Disordered" evidence="18">
    <location>
        <begin position="474"/>
        <end position="505"/>
    </location>
</feature>
<gene>
    <name evidence="22" type="ORF">EJ05DRAFT_340819</name>
</gene>
<dbReference type="PROSITE" id="PS51572">
    <property type="entry name" value="SAM_MT43_1"/>
    <property type="match status" value="1"/>
</dbReference>
<evidence type="ECO:0000256" key="8">
    <source>
        <dbReference type="ARBA" id="ARBA00022691"/>
    </source>
</evidence>
<dbReference type="AlphaFoldDB" id="A0A6A6WCJ0"/>
<evidence type="ECO:0000256" key="10">
    <source>
        <dbReference type="ARBA" id="ARBA00023242"/>
    </source>
</evidence>
<evidence type="ECO:0000256" key="1">
    <source>
        <dbReference type="ARBA" id="ARBA00004123"/>
    </source>
</evidence>
<comment type="subcellular location">
    <subcellularLocation>
        <location evidence="2">Chromosome</location>
    </subcellularLocation>
    <subcellularLocation>
        <location evidence="1 16">Nucleus</location>
    </subcellularLocation>
</comment>
<dbReference type="InterPro" id="IPR024636">
    <property type="entry name" value="SET_assoc"/>
</dbReference>
<feature type="region of interest" description="Disordered" evidence="18">
    <location>
        <begin position="295"/>
        <end position="323"/>
    </location>
</feature>
<evidence type="ECO:0000256" key="6">
    <source>
        <dbReference type="ARBA" id="ARBA00022603"/>
    </source>
</evidence>
<keyword evidence="9 16" id="KW-0156">Chromatin regulator</keyword>
<dbReference type="PROSITE" id="PS50102">
    <property type="entry name" value="RRM"/>
    <property type="match status" value="1"/>
</dbReference>
<feature type="compositionally biased region" description="Basic and acidic residues" evidence="18">
    <location>
        <begin position="485"/>
        <end position="505"/>
    </location>
</feature>
<evidence type="ECO:0000256" key="15">
    <source>
        <dbReference type="ARBA" id="ARBA00049129"/>
    </source>
</evidence>
<feature type="domain" description="Post-SET" evidence="21">
    <location>
        <begin position="1019"/>
        <end position="1035"/>
    </location>
</feature>
<dbReference type="InterPro" id="IPR003616">
    <property type="entry name" value="Post-SET_dom"/>
</dbReference>
<dbReference type="Pfam" id="PF00856">
    <property type="entry name" value="SET"/>
    <property type="match status" value="1"/>
</dbReference>
<dbReference type="InterPro" id="IPR017111">
    <property type="entry name" value="Set1_fungi"/>
</dbReference>
<dbReference type="PROSITE" id="PS50280">
    <property type="entry name" value="SET"/>
    <property type="match status" value="1"/>
</dbReference>
<feature type="region of interest" description="Disordered" evidence="18">
    <location>
        <begin position="389"/>
        <end position="439"/>
    </location>
</feature>
<dbReference type="GO" id="GO:0005694">
    <property type="term" value="C:chromosome"/>
    <property type="evidence" value="ECO:0007669"/>
    <property type="project" value="UniProtKB-SubCell"/>
</dbReference>
<keyword evidence="7 16" id="KW-0808">Transferase</keyword>
<dbReference type="OrthoDB" id="308383at2759"/>
<dbReference type="Gene3D" id="2.170.270.10">
    <property type="entry name" value="SET domain"/>
    <property type="match status" value="1"/>
</dbReference>
<keyword evidence="8 16" id="KW-0949">S-adenosyl-L-methionine</keyword>
<evidence type="ECO:0000256" key="9">
    <source>
        <dbReference type="ARBA" id="ARBA00022853"/>
    </source>
</evidence>
<dbReference type="PANTHER" id="PTHR45814">
    <property type="entry name" value="HISTONE-LYSINE N-METHYLTRANSFERASE SETD1"/>
    <property type="match status" value="1"/>
</dbReference>
<dbReference type="SMART" id="SM00508">
    <property type="entry name" value="PostSET"/>
    <property type="match status" value="1"/>
</dbReference>
<dbReference type="SMART" id="SM01291">
    <property type="entry name" value="N-SET"/>
    <property type="match status" value="1"/>
</dbReference>
<dbReference type="SMART" id="SM00317">
    <property type="entry name" value="SET"/>
    <property type="match status" value="1"/>
</dbReference>
<comment type="function">
    <text evidence="11">Catalytic component of the COMPASS (Set1C) complex that specifically mono-, di- and trimethylates histone H3 to form H3K4me1/2/3. Binds RNAs which might negatively affect its histone methyltransferase activity. COMPASS recognizes ubiquitinated H2B on one face of the nucleosome which stimulates the methylation of H3 on the opposing face.</text>
</comment>
<dbReference type="PANTHER" id="PTHR45814:SF2">
    <property type="entry name" value="HISTONE-LYSINE N-METHYLTRANSFERASE SETD1"/>
    <property type="match status" value="1"/>
</dbReference>
<comment type="function">
    <text evidence="16">Catalytic component of the COMPASS (Set1C) complex that specifically mono-, di- and trimethylates histone H3 to form H3K4me1/2/3. COMPASS recognizes ubiquitinated H2B on one face of the nucleosome which stimulates the methylation of H3 on the opposing face.</text>
</comment>
<accession>A0A6A6WCJ0</accession>
<dbReference type="GO" id="GO:0032259">
    <property type="term" value="P:methylation"/>
    <property type="evidence" value="ECO:0007669"/>
    <property type="project" value="UniProtKB-KW"/>
</dbReference>
<comment type="catalytic activity">
    <reaction evidence="14">
        <text>N(6)-methyl-L-lysyl(4)-[histone H3] + S-adenosyl-L-methionine = N(6),N(6)-dimethyl-L-lysyl(4)-[histone H3] + S-adenosyl-L-homocysteine + H(+)</text>
        <dbReference type="Rhea" id="RHEA:60268"/>
        <dbReference type="Rhea" id="RHEA-COMP:15540"/>
        <dbReference type="Rhea" id="RHEA-COMP:15543"/>
        <dbReference type="ChEBI" id="CHEBI:15378"/>
        <dbReference type="ChEBI" id="CHEBI:57856"/>
        <dbReference type="ChEBI" id="CHEBI:59789"/>
        <dbReference type="ChEBI" id="CHEBI:61929"/>
        <dbReference type="ChEBI" id="CHEBI:61976"/>
    </reaction>
</comment>
<evidence type="ECO:0000256" key="4">
    <source>
        <dbReference type="ARBA" id="ARBA00015839"/>
    </source>
</evidence>
<dbReference type="Gene3D" id="3.30.70.330">
    <property type="match status" value="1"/>
</dbReference>
<comment type="subunit">
    <text evidence="16">Component of the COMPASS (Set1C) complex.</text>
</comment>
<dbReference type="GO" id="GO:0048188">
    <property type="term" value="C:Set1C/COMPASS complex"/>
    <property type="evidence" value="ECO:0007669"/>
    <property type="project" value="InterPro"/>
</dbReference>
<sequence length="1035" mass="117310">MPGYKQGAGIRGRKTVVRIAPYLVKPYAFDEKLSVPGTQATQIMITGFDPFTPESRLRTVFSQWGTVAEVRNQTDPGTGSFLGICLINYRDTLNSKKTEIRATAIQSAKNAEQFGNGAKIGTSIVKVTLDKTGRKAKKLVDVAVKRIQEERSKLRVPEPHPPPTLIPVDPIIGVPGAPKGPSGKKAPEGPRVAALPKPASHLVVETDPIINTIKRQPYIFIAQCYVPVLGTTLPHIKKRLKNYYWNDIRLDKSGYFIIFEDSRDGENEAGRCFKECHMAALFTYVMNMDIHKEGNPNYVRSPSPERVRAEKRQREEMERYQREEEEDLQLELKERAENLDPVRAAIDALREELREKVLNDMKTKIAAPFLFEYLDPAKHVEKRRRLGIADPQSTDNKPTTLFARGDESPLVGTPASRQSGFAGRGRKPLGTYDANMQPKSRRLPKNVNAFMDERRKQPPKRPVVVRGLHRQMQGFWGDDEEDSEDEHRSVATRETEEQESRPISREASIETEIFPEPSTRLSRAKRRRLEAHWGEDGEDDSIDDATARRLLAHLIDKDVEKMAERELEQVLSVLPRSSSLWKQAEKVRKRNLQFRRHQEKYDEIFGPVDVPPDTTVEGDLSADKAAETVEGHEGEEVVLEVAEKVVKPKRGRKPKKKQVPEEEEQILEEATKVEDITDIPEEIDMRDVEDETPKEGTPFEGVVDYTFSTGKEPRRTVEDDPEILMDIDGWQHLIKDDEDLNLLRKALAVEPSSDLGDVHLWAMKQKEIKSLNNGGVTGVVRSAAKISGYYVPNPSGCARTEPTKKIRNEEKSKYLPHRIKVLKQREEREAQAKNDPAAAAAAAKLKQEAKLTSMASSRQNRANNRRLANEISTQNLSIEGDTMKFNQLKKRKKLVRFDRSAIHNWGLYAEENIAQTDMIIEYVGEKVRQRVADLREAKYTIQGVGSSYLFRIDEDTIIDATKQGGIARFINHSCSPNCTAKIIRVDGEKRIVIYALRDIAKNEELTYDYKFERELGSDDRIPCLCGSVGCKGFLN</sequence>
<keyword evidence="17" id="KW-0694">RNA-binding</keyword>
<dbReference type="SUPFAM" id="SSF82199">
    <property type="entry name" value="SET domain"/>
    <property type="match status" value="1"/>
</dbReference>
<dbReference type="EMBL" id="ML996570">
    <property type="protein sequence ID" value="KAF2759287.1"/>
    <property type="molecule type" value="Genomic_DNA"/>
</dbReference>
<evidence type="ECO:0000259" key="19">
    <source>
        <dbReference type="PROSITE" id="PS50102"/>
    </source>
</evidence>
<evidence type="ECO:0000256" key="18">
    <source>
        <dbReference type="SAM" id="MobiDB-lite"/>
    </source>
</evidence>
<keyword evidence="10 16" id="KW-0539">Nucleus</keyword>
<dbReference type="PROSITE" id="PS50868">
    <property type="entry name" value="POST_SET"/>
    <property type="match status" value="1"/>
</dbReference>
<evidence type="ECO:0000259" key="21">
    <source>
        <dbReference type="PROSITE" id="PS50868"/>
    </source>
</evidence>
<dbReference type="EC" id="2.1.1.354" evidence="3 16"/>
<dbReference type="InterPro" id="IPR001214">
    <property type="entry name" value="SET_dom"/>
</dbReference>
<dbReference type="SUPFAM" id="SSF54928">
    <property type="entry name" value="RNA-binding domain, RBD"/>
    <property type="match status" value="1"/>
</dbReference>
<dbReference type="InterPro" id="IPR035979">
    <property type="entry name" value="RBD_domain_sf"/>
</dbReference>
<comment type="subunit">
    <text evidence="12">Component of the Set1C/COMPASS complex.</text>
</comment>
<dbReference type="PIRSF" id="PIRSF037104">
    <property type="entry name" value="Histone_H3-K4_mtfrase_Set1_fun"/>
    <property type="match status" value="1"/>
</dbReference>
<dbReference type="GeneID" id="54481969"/>
<dbReference type="GO" id="GO:0003723">
    <property type="term" value="F:RNA binding"/>
    <property type="evidence" value="ECO:0007669"/>
    <property type="project" value="UniProtKB-UniRule"/>
</dbReference>
<evidence type="ECO:0000256" key="2">
    <source>
        <dbReference type="ARBA" id="ARBA00004286"/>
    </source>
</evidence>
<keyword evidence="5 16" id="KW-0158">Chromosome</keyword>
<evidence type="ECO:0000313" key="23">
    <source>
        <dbReference type="Proteomes" id="UP000799437"/>
    </source>
</evidence>
<evidence type="ECO:0000256" key="13">
    <source>
        <dbReference type="ARBA" id="ARBA00047571"/>
    </source>
</evidence>
<evidence type="ECO:0000256" key="11">
    <source>
        <dbReference type="ARBA" id="ARBA00044492"/>
    </source>
</evidence>
<keyword evidence="6 16" id="KW-0489">Methyltransferase</keyword>
<feature type="domain" description="SET" evidence="20">
    <location>
        <begin position="893"/>
        <end position="1010"/>
    </location>
</feature>
<dbReference type="RefSeq" id="XP_033601738.1">
    <property type="nucleotide sequence ID" value="XM_033740915.1"/>
</dbReference>
<evidence type="ECO:0000256" key="3">
    <source>
        <dbReference type="ARBA" id="ARBA00012182"/>
    </source>
</evidence>
<proteinExistence type="predicted"/>
<organism evidence="22 23">
    <name type="scientific">Pseudovirgaria hyperparasitica</name>
    <dbReference type="NCBI Taxonomy" id="470096"/>
    <lineage>
        <taxon>Eukaryota</taxon>
        <taxon>Fungi</taxon>
        <taxon>Dikarya</taxon>
        <taxon>Ascomycota</taxon>
        <taxon>Pezizomycotina</taxon>
        <taxon>Dothideomycetes</taxon>
        <taxon>Dothideomycetes incertae sedis</taxon>
        <taxon>Acrospermales</taxon>
        <taxon>Acrospermaceae</taxon>
        <taxon>Pseudovirgaria</taxon>
    </lineage>
</organism>
<evidence type="ECO:0000256" key="5">
    <source>
        <dbReference type="ARBA" id="ARBA00022454"/>
    </source>
</evidence>
<dbReference type="Pfam" id="PF11764">
    <property type="entry name" value="N-SET"/>
    <property type="match status" value="1"/>
</dbReference>
<reference evidence="22" key="1">
    <citation type="journal article" date="2020" name="Stud. Mycol.">
        <title>101 Dothideomycetes genomes: a test case for predicting lifestyles and emergence of pathogens.</title>
        <authorList>
            <person name="Haridas S."/>
            <person name="Albert R."/>
            <person name="Binder M."/>
            <person name="Bloem J."/>
            <person name="Labutti K."/>
            <person name="Salamov A."/>
            <person name="Andreopoulos B."/>
            <person name="Baker S."/>
            <person name="Barry K."/>
            <person name="Bills G."/>
            <person name="Bluhm B."/>
            <person name="Cannon C."/>
            <person name="Castanera R."/>
            <person name="Culley D."/>
            <person name="Daum C."/>
            <person name="Ezra D."/>
            <person name="Gonzalez J."/>
            <person name="Henrissat B."/>
            <person name="Kuo A."/>
            <person name="Liang C."/>
            <person name="Lipzen A."/>
            <person name="Lutzoni F."/>
            <person name="Magnuson J."/>
            <person name="Mondo S."/>
            <person name="Nolan M."/>
            <person name="Ohm R."/>
            <person name="Pangilinan J."/>
            <person name="Park H.-J."/>
            <person name="Ramirez L."/>
            <person name="Alfaro M."/>
            <person name="Sun H."/>
            <person name="Tritt A."/>
            <person name="Yoshinaga Y."/>
            <person name="Zwiers L.-H."/>
            <person name="Turgeon B."/>
            <person name="Goodwin S."/>
            <person name="Spatafora J."/>
            <person name="Crous P."/>
            <person name="Grigoriev I."/>
        </authorList>
    </citation>
    <scope>NUCLEOTIDE SEQUENCE</scope>
    <source>
        <strain evidence="22">CBS 121739</strain>
    </source>
</reference>
<feature type="compositionally biased region" description="Basic and acidic residues" evidence="18">
    <location>
        <begin position="303"/>
        <end position="322"/>
    </location>
</feature>
<protein>
    <recommendedName>
        <fullName evidence="4 16">Histone-lysine N-methyltransferase, H3 lysine-4 specific</fullName>
        <ecNumber evidence="3 16">2.1.1.354</ecNumber>
    </recommendedName>
</protein>
<keyword evidence="23" id="KW-1185">Reference proteome</keyword>
<evidence type="ECO:0000256" key="12">
    <source>
        <dbReference type="ARBA" id="ARBA00044515"/>
    </source>
</evidence>
<feature type="domain" description="RRM" evidence="19">
    <location>
        <begin position="41"/>
        <end position="132"/>
    </location>
</feature>
<comment type="catalytic activity">
    <reaction evidence="15">
        <text>N(6),N(6)-dimethyl-L-lysyl(4)-[histone H3] + S-adenosyl-L-methionine = N(6),N(6),N(6)-trimethyl-L-lysyl(4)-[histone H3] + S-adenosyl-L-homocysteine + H(+)</text>
        <dbReference type="Rhea" id="RHEA:60272"/>
        <dbReference type="Rhea" id="RHEA-COMP:15537"/>
        <dbReference type="Rhea" id="RHEA-COMP:15540"/>
        <dbReference type="ChEBI" id="CHEBI:15378"/>
        <dbReference type="ChEBI" id="CHEBI:57856"/>
        <dbReference type="ChEBI" id="CHEBI:59789"/>
        <dbReference type="ChEBI" id="CHEBI:61961"/>
        <dbReference type="ChEBI" id="CHEBI:61976"/>
    </reaction>
</comment>
<evidence type="ECO:0000256" key="16">
    <source>
        <dbReference type="PIRNR" id="PIRNR037104"/>
    </source>
</evidence>
<evidence type="ECO:0000313" key="22">
    <source>
        <dbReference type="EMBL" id="KAF2759287.1"/>
    </source>
</evidence>
<comment type="catalytic activity">
    <reaction evidence="13 16">
        <text>L-lysyl(4)-[histone H3] + 3 S-adenosyl-L-methionine = N(6),N(6),N(6)-trimethyl-L-lysyl(4)-[histone H3] + 3 S-adenosyl-L-homocysteine + 3 H(+)</text>
        <dbReference type="Rhea" id="RHEA:60260"/>
        <dbReference type="Rhea" id="RHEA-COMP:15537"/>
        <dbReference type="Rhea" id="RHEA-COMP:15547"/>
        <dbReference type="ChEBI" id="CHEBI:15378"/>
        <dbReference type="ChEBI" id="CHEBI:29969"/>
        <dbReference type="ChEBI" id="CHEBI:57856"/>
        <dbReference type="ChEBI" id="CHEBI:59789"/>
        <dbReference type="ChEBI" id="CHEBI:61961"/>
        <dbReference type="EC" id="2.1.1.354"/>
    </reaction>
</comment>